<dbReference type="Proteomes" id="UP001431192">
    <property type="component" value="Unassembled WGS sequence"/>
</dbReference>
<dbReference type="RefSeq" id="WP_261732572.1">
    <property type="nucleotide sequence ID" value="NZ_JAODOQ010000001.1"/>
</dbReference>
<gene>
    <name evidence="5" type="ORF">N4T56_06020</name>
</gene>
<evidence type="ECO:0000313" key="5">
    <source>
        <dbReference type="EMBL" id="MCT8986124.1"/>
    </source>
</evidence>
<dbReference type="Gene3D" id="2.40.40.20">
    <property type="match status" value="1"/>
</dbReference>
<name>A0ABT2P0F7_9GAMM</name>
<protein>
    <recommendedName>
        <fullName evidence="4">Molybdopterin dinucleotide-binding domain-containing protein</fullName>
    </recommendedName>
</protein>
<organism evidence="5 6">
    <name type="scientific">Shewanella phaeophyticola</name>
    <dbReference type="NCBI Taxonomy" id="2978345"/>
    <lineage>
        <taxon>Bacteria</taxon>
        <taxon>Pseudomonadati</taxon>
        <taxon>Pseudomonadota</taxon>
        <taxon>Gammaproteobacteria</taxon>
        <taxon>Alteromonadales</taxon>
        <taxon>Shewanellaceae</taxon>
        <taxon>Shewanella</taxon>
    </lineage>
</organism>
<dbReference type="EMBL" id="JAODOQ010000001">
    <property type="protein sequence ID" value="MCT8986124.1"/>
    <property type="molecule type" value="Genomic_DNA"/>
</dbReference>
<reference evidence="5" key="1">
    <citation type="submission" date="2022-09" db="EMBL/GenBank/DDBJ databases">
        <title>Shewanella sp. KJ10-1 sp.nov, isolated from marine algae.</title>
        <authorList>
            <person name="Butt M."/>
            <person name="Lee J.K."/>
            <person name="Kim J.M."/>
            <person name="Choi D.G."/>
        </authorList>
    </citation>
    <scope>NUCLEOTIDE SEQUENCE</scope>
    <source>
        <strain evidence="5">KJ10-1</strain>
    </source>
</reference>
<evidence type="ECO:0000256" key="2">
    <source>
        <dbReference type="ARBA" id="ARBA00023004"/>
    </source>
</evidence>
<accession>A0ABT2P0F7</accession>
<keyword evidence="3" id="KW-0411">Iron-sulfur</keyword>
<dbReference type="Pfam" id="PF01568">
    <property type="entry name" value="Molydop_binding"/>
    <property type="match status" value="1"/>
</dbReference>
<dbReference type="PANTHER" id="PTHR43105">
    <property type="entry name" value="RESPIRATORY NITRATE REDUCTASE"/>
    <property type="match status" value="1"/>
</dbReference>
<feature type="domain" description="Molybdopterin dinucleotide-binding" evidence="4">
    <location>
        <begin position="31"/>
        <end position="121"/>
    </location>
</feature>
<dbReference type="InterPro" id="IPR006657">
    <property type="entry name" value="MoPterin_dinucl-bd_dom"/>
</dbReference>
<evidence type="ECO:0000256" key="3">
    <source>
        <dbReference type="ARBA" id="ARBA00023014"/>
    </source>
</evidence>
<evidence type="ECO:0000259" key="4">
    <source>
        <dbReference type="Pfam" id="PF01568"/>
    </source>
</evidence>
<dbReference type="SUPFAM" id="SSF50692">
    <property type="entry name" value="ADC-like"/>
    <property type="match status" value="1"/>
</dbReference>
<keyword evidence="2" id="KW-0408">Iron</keyword>
<evidence type="ECO:0000313" key="6">
    <source>
        <dbReference type="Proteomes" id="UP001431192"/>
    </source>
</evidence>
<proteinExistence type="predicted"/>
<dbReference type="InterPro" id="IPR050123">
    <property type="entry name" value="Prok_molybdopt-oxidoreductase"/>
</dbReference>
<dbReference type="InterPro" id="IPR009010">
    <property type="entry name" value="Asp_de-COase-like_dom_sf"/>
</dbReference>
<keyword evidence="1" id="KW-0479">Metal-binding</keyword>
<comment type="caution">
    <text evidence="5">The sequence shown here is derived from an EMBL/GenBank/DDBJ whole genome shotgun (WGS) entry which is preliminary data.</text>
</comment>
<evidence type="ECO:0000256" key="1">
    <source>
        <dbReference type="ARBA" id="ARBA00022723"/>
    </source>
</evidence>
<dbReference type="PANTHER" id="PTHR43105:SF10">
    <property type="entry name" value="NADH-QUINONE OXIDOREDUCTASE SUBUNIT G"/>
    <property type="match status" value="1"/>
</dbReference>
<sequence length="126" mass="13693">MFATPSAKAQFIVPKGINNAHTANSAETQVLLNSGRSRDQWHTMTRTGHIASLRASIPEPIIQLHPNKLASLSLNDGDLVRINVLDDMQADSAAQNKAMARVVSDEDMPANIAFMSMHWSAPVFIG</sequence>
<keyword evidence="6" id="KW-1185">Reference proteome</keyword>